<gene>
    <name evidence="1" type="ORF">DAPPUDRAFT_254073</name>
</gene>
<keyword evidence="2" id="KW-1185">Reference proteome</keyword>
<sequence>MFRLEKMRDAVLLWPQQKKKGREADQQGMTSKLLYTLDRHAGTRCGGLIRPHAPRFDPFHSDFHATPLDYNTHDLTLKNRRETAGRPFFTRRGVFIISDHFDSSVDLTIRHTNTGRAGE</sequence>
<dbReference type="AlphaFoldDB" id="E9H685"/>
<proteinExistence type="predicted"/>
<dbReference type="Proteomes" id="UP000000305">
    <property type="component" value="Unassembled WGS sequence"/>
</dbReference>
<evidence type="ECO:0000313" key="1">
    <source>
        <dbReference type="EMBL" id="EFX72768.1"/>
    </source>
</evidence>
<dbReference type="InParanoid" id="E9H685"/>
<dbReference type="EMBL" id="GL732596">
    <property type="protein sequence ID" value="EFX72768.1"/>
    <property type="molecule type" value="Genomic_DNA"/>
</dbReference>
<reference evidence="1 2" key="1">
    <citation type="journal article" date="2011" name="Science">
        <title>The ecoresponsive genome of Daphnia pulex.</title>
        <authorList>
            <person name="Colbourne J.K."/>
            <person name="Pfrender M.E."/>
            <person name="Gilbert D."/>
            <person name="Thomas W.K."/>
            <person name="Tucker A."/>
            <person name="Oakley T.H."/>
            <person name="Tokishita S."/>
            <person name="Aerts A."/>
            <person name="Arnold G.J."/>
            <person name="Basu M.K."/>
            <person name="Bauer D.J."/>
            <person name="Caceres C.E."/>
            <person name="Carmel L."/>
            <person name="Casola C."/>
            <person name="Choi J.H."/>
            <person name="Detter J.C."/>
            <person name="Dong Q."/>
            <person name="Dusheyko S."/>
            <person name="Eads B.D."/>
            <person name="Frohlich T."/>
            <person name="Geiler-Samerotte K.A."/>
            <person name="Gerlach D."/>
            <person name="Hatcher P."/>
            <person name="Jogdeo S."/>
            <person name="Krijgsveld J."/>
            <person name="Kriventseva E.V."/>
            <person name="Kultz D."/>
            <person name="Laforsch C."/>
            <person name="Lindquist E."/>
            <person name="Lopez J."/>
            <person name="Manak J.R."/>
            <person name="Muller J."/>
            <person name="Pangilinan J."/>
            <person name="Patwardhan R.P."/>
            <person name="Pitluck S."/>
            <person name="Pritham E.J."/>
            <person name="Rechtsteiner A."/>
            <person name="Rho M."/>
            <person name="Rogozin I.B."/>
            <person name="Sakarya O."/>
            <person name="Salamov A."/>
            <person name="Schaack S."/>
            <person name="Shapiro H."/>
            <person name="Shiga Y."/>
            <person name="Skalitzky C."/>
            <person name="Smith Z."/>
            <person name="Souvorov A."/>
            <person name="Sung W."/>
            <person name="Tang Z."/>
            <person name="Tsuchiya D."/>
            <person name="Tu H."/>
            <person name="Vos H."/>
            <person name="Wang M."/>
            <person name="Wolf Y.I."/>
            <person name="Yamagata H."/>
            <person name="Yamada T."/>
            <person name="Ye Y."/>
            <person name="Shaw J.R."/>
            <person name="Andrews J."/>
            <person name="Crease T.J."/>
            <person name="Tang H."/>
            <person name="Lucas S.M."/>
            <person name="Robertson H.M."/>
            <person name="Bork P."/>
            <person name="Koonin E.V."/>
            <person name="Zdobnov E.M."/>
            <person name="Grigoriev I.V."/>
            <person name="Lynch M."/>
            <person name="Boore J.L."/>
        </authorList>
    </citation>
    <scope>NUCLEOTIDE SEQUENCE [LARGE SCALE GENOMIC DNA]</scope>
</reference>
<accession>E9H685</accession>
<dbReference type="HOGENOM" id="CLU_2063816_0_0_1"/>
<evidence type="ECO:0000313" key="2">
    <source>
        <dbReference type="Proteomes" id="UP000000305"/>
    </source>
</evidence>
<protein>
    <submittedName>
        <fullName evidence="1">Uncharacterized protein</fullName>
    </submittedName>
</protein>
<organism evidence="1 2">
    <name type="scientific">Daphnia pulex</name>
    <name type="common">Water flea</name>
    <dbReference type="NCBI Taxonomy" id="6669"/>
    <lineage>
        <taxon>Eukaryota</taxon>
        <taxon>Metazoa</taxon>
        <taxon>Ecdysozoa</taxon>
        <taxon>Arthropoda</taxon>
        <taxon>Crustacea</taxon>
        <taxon>Branchiopoda</taxon>
        <taxon>Diplostraca</taxon>
        <taxon>Cladocera</taxon>
        <taxon>Anomopoda</taxon>
        <taxon>Daphniidae</taxon>
        <taxon>Daphnia</taxon>
    </lineage>
</organism>
<dbReference type="KEGG" id="dpx:DAPPUDRAFT_254073"/>
<name>E9H685_DAPPU</name>